<evidence type="ECO:0000256" key="4">
    <source>
        <dbReference type="ARBA" id="ARBA00022807"/>
    </source>
</evidence>
<sequence length="565" mass="64251">MRVIHKNKIYLKTILSIFLSLFNIRMPGLKRKAENQLTKTVSSQHFLTHLQDCTQSQSPMAVAYGIGTTLWSWCKSVLLQGTLVPSSSPVRTVKSSTRLTNSVFYTGLFLTEIHENARSSHDISHEIHNLQKICDDIPTLSRSKSISILRSTENHEVLDVSECDIDQARQKLDQFWEPKPMPWTSKSVSVDKRPSAPESQNDPESGLEDQSLSDRISDRPKVIGNVDFDLQLLKLDRESKIGTLIYDRQYYNDRIKASLESILVESPKQLKISEFKRAKNIARAKEKAEKDRQNAIKESRQRRLCRSFPKKKLVHYLDSCWEDKVERAHTFWGEDVLTTSIGGTELRIKDFKTLLDCKAWLNDEIINAYIEWIVDAANKAVHAECLKFGIKPTSSPKFIAHNSFFFETLRKRGPASLDRLMKRKGAPGLALLDVDTVFVPICSGSHWTLGVVRPIAKTIEYFDSMGGSPSTFIHNIQEWLKHQLGAAYSPKEWSTPKINCVNQTNGYDCGVFVCTNAFCVAVGLETSCYQESDMTQQRKNIAAILLNRGFNGEFAWRAQETGLFY</sequence>
<dbReference type="GO" id="GO:0016929">
    <property type="term" value="F:deSUMOylase activity"/>
    <property type="evidence" value="ECO:0007669"/>
    <property type="project" value="TreeGrafter"/>
</dbReference>
<dbReference type="AlphaFoldDB" id="A0A420HHC2"/>
<dbReference type="GO" id="GO:0016926">
    <property type="term" value="P:protein desumoylation"/>
    <property type="evidence" value="ECO:0007669"/>
    <property type="project" value="TreeGrafter"/>
</dbReference>
<dbReference type="SUPFAM" id="SSF54001">
    <property type="entry name" value="Cysteine proteinases"/>
    <property type="match status" value="1"/>
</dbReference>
<evidence type="ECO:0000256" key="1">
    <source>
        <dbReference type="ARBA" id="ARBA00005234"/>
    </source>
</evidence>
<feature type="region of interest" description="Disordered" evidence="5">
    <location>
        <begin position="176"/>
        <end position="216"/>
    </location>
</feature>
<accession>A0A420HHC2</accession>
<proteinExistence type="inferred from homology"/>
<keyword evidence="4" id="KW-0788">Thiol protease</keyword>
<evidence type="ECO:0000313" key="7">
    <source>
        <dbReference type="EMBL" id="RKF56872.1"/>
    </source>
</evidence>
<evidence type="ECO:0000256" key="3">
    <source>
        <dbReference type="ARBA" id="ARBA00022801"/>
    </source>
</evidence>
<comment type="similarity">
    <text evidence="1">Belongs to the peptidase C48 family.</text>
</comment>
<feature type="compositionally biased region" description="Polar residues" evidence="5">
    <location>
        <begin position="197"/>
        <end position="214"/>
    </location>
</feature>
<dbReference type="InterPro" id="IPR003653">
    <property type="entry name" value="Peptidase_C48_C"/>
</dbReference>
<dbReference type="GO" id="GO:0005634">
    <property type="term" value="C:nucleus"/>
    <property type="evidence" value="ECO:0007669"/>
    <property type="project" value="TreeGrafter"/>
</dbReference>
<dbReference type="PANTHER" id="PTHR12606">
    <property type="entry name" value="SENTRIN/SUMO-SPECIFIC PROTEASE"/>
    <property type="match status" value="1"/>
</dbReference>
<evidence type="ECO:0000313" key="8">
    <source>
        <dbReference type="Proteomes" id="UP000283383"/>
    </source>
</evidence>
<name>A0A420HHC2_9PEZI</name>
<dbReference type="PROSITE" id="PS50600">
    <property type="entry name" value="ULP_PROTEASE"/>
    <property type="match status" value="1"/>
</dbReference>
<dbReference type="Proteomes" id="UP000283383">
    <property type="component" value="Unassembled WGS sequence"/>
</dbReference>
<organism evidence="7 8">
    <name type="scientific">Golovinomyces cichoracearum</name>
    <dbReference type="NCBI Taxonomy" id="62708"/>
    <lineage>
        <taxon>Eukaryota</taxon>
        <taxon>Fungi</taxon>
        <taxon>Dikarya</taxon>
        <taxon>Ascomycota</taxon>
        <taxon>Pezizomycotina</taxon>
        <taxon>Leotiomycetes</taxon>
        <taxon>Erysiphales</taxon>
        <taxon>Erysiphaceae</taxon>
        <taxon>Golovinomyces</taxon>
    </lineage>
</organism>
<dbReference type="EMBL" id="MCBQ01019227">
    <property type="protein sequence ID" value="RKF56872.1"/>
    <property type="molecule type" value="Genomic_DNA"/>
</dbReference>
<evidence type="ECO:0000256" key="5">
    <source>
        <dbReference type="SAM" id="MobiDB-lite"/>
    </source>
</evidence>
<evidence type="ECO:0000259" key="6">
    <source>
        <dbReference type="PROSITE" id="PS50600"/>
    </source>
</evidence>
<keyword evidence="2 7" id="KW-0645">Protease</keyword>
<evidence type="ECO:0000256" key="2">
    <source>
        <dbReference type="ARBA" id="ARBA00022670"/>
    </source>
</evidence>
<dbReference type="GO" id="GO:0006508">
    <property type="term" value="P:proteolysis"/>
    <property type="evidence" value="ECO:0007669"/>
    <property type="project" value="UniProtKB-KW"/>
</dbReference>
<dbReference type="PANTHER" id="PTHR12606:SF141">
    <property type="entry name" value="GH15225P-RELATED"/>
    <property type="match status" value="1"/>
</dbReference>
<keyword evidence="3" id="KW-0378">Hydrolase</keyword>
<dbReference type="STRING" id="62708.A0A420HHC2"/>
<comment type="caution">
    <text evidence="7">The sequence shown here is derived from an EMBL/GenBank/DDBJ whole genome shotgun (WGS) entry which is preliminary data.</text>
</comment>
<gene>
    <name evidence="7" type="ORF">GcM3_192017</name>
</gene>
<reference evidence="7 8" key="1">
    <citation type="journal article" date="2018" name="BMC Genomics">
        <title>Comparative genome analyses reveal sequence features reflecting distinct modes of host-adaptation between dicot and monocot powdery mildew.</title>
        <authorList>
            <person name="Wu Y."/>
            <person name="Ma X."/>
            <person name="Pan Z."/>
            <person name="Kale S.D."/>
            <person name="Song Y."/>
            <person name="King H."/>
            <person name="Zhang Q."/>
            <person name="Presley C."/>
            <person name="Deng X."/>
            <person name="Wei C.I."/>
            <person name="Xiao S."/>
        </authorList>
    </citation>
    <scope>NUCLEOTIDE SEQUENCE [LARGE SCALE GENOMIC DNA]</scope>
    <source>
        <strain evidence="7">UMSG3</strain>
    </source>
</reference>
<dbReference type="Pfam" id="PF02902">
    <property type="entry name" value="Peptidase_C48"/>
    <property type="match status" value="1"/>
</dbReference>
<dbReference type="InterPro" id="IPR038765">
    <property type="entry name" value="Papain-like_cys_pep_sf"/>
</dbReference>
<protein>
    <submittedName>
        <fullName evidence="7">Putative ulp1 protease family protein</fullName>
    </submittedName>
</protein>
<dbReference type="Gene3D" id="3.40.395.10">
    <property type="entry name" value="Adenoviral Proteinase, Chain A"/>
    <property type="match status" value="1"/>
</dbReference>
<keyword evidence="8" id="KW-1185">Reference proteome</keyword>
<feature type="domain" description="Ubiquitin-like protease family profile" evidence="6">
    <location>
        <begin position="344"/>
        <end position="520"/>
    </location>
</feature>